<feature type="compositionally biased region" description="Basic residues" evidence="1">
    <location>
        <begin position="282"/>
        <end position="291"/>
    </location>
</feature>
<organism evidence="3 4">
    <name type="scientific">Diaporthe vaccinii</name>
    <dbReference type="NCBI Taxonomy" id="105482"/>
    <lineage>
        <taxon>Eukaryota</taxon>
        <taxon>Fungi</taxon>
        <taxon>Dikarya</taxon>
        <taxon>Ascomycota</taxon>
        <taxon>Pezizomycotina</taxon>
        <taxon>Sordariomycetes</taxon>
        <taxon>Sordariomycetidae</taxon>
        <taxon>Diaporthales</taxon>
        <taxon>Diaporthaceae</taxon>
        <taxon>Diaporthe</taxon>
        <taxon>Diaporthe eres species complex</taxon>
    </lineage>
</organism>
<proteinExistence type="predicted"/>
<dbReference type="SUPFAM" id="SSF53098">
    <property type="entry name" value="Ribonuclease H-like"/>
    <property type="match status" value="1"/>
</dbReference>
<feature type="region of interest" description="Disordered" evidence="1">
    <location>
        <begin position="551"/>
        <end position="587"/>
    </location>
</feature>
<gene>
    <name evidence="3" type="ORF">FJTKL_15259</name>
</gene>
<accession>A0ABR4E5G1</accession>
<evidence type="ECO:0000313" key="4">
    <source>
        <dbReference type="Proteomes" id="UP001600888"/>
    </source>
</evidence>
<dbReference type="Pfam" id="PF21762">
    <property type="entry name" value="DEDDh_C"/>
    <property type="match status" value="1"/>
</dbReference>
<dbReference type="PANTHER" id="PTHR28083">
    <property type="entry name" value="GOOD FOR FULL DBP5 ACTIVITY PROTEIN 2"/>
    <property type="match status" value="1"/>
</dbReference>
<dbReference type="InterPro" id="IPR040151">
    <property type="entry name" value="Gfd2/YDR514C-like"/>
</dbReference>
<comment type="caution">
    <text evidence="3">The sequence shown here is derived from an EMBL/GenBank/DDBJ whole genome shotgun (WGS) entry which is preliminary data.</text>
</comment>
<protein>
    <recommendedName>
        <fullName evidence="2">Gfd2/YDR514C-like C-terminal domain-containing protein</fullName>
    </recommendedName>
</protein>
<feature type="region of interest" description="Disordered" evidence="1">
    <location>
        <begin position="276"/>
        <end position="295"/>
    </location>
</feature>
<dbReference type="Proteomes" id="UP001600888">
    <property type="component" value="Unassembled WGS sequence"/>
</dbReference>
<dbReference type="Gene3D" id="3.30.420.10">
    <property type="entry name" value="Ribonuclease H-like superfamily/Ribonuclease H"/>
    <property type="match status" value="1"/>
</dbReference>
<sequence length="613" mass="68945">MESTAIENLSKMFGDQNIWEPPAPPPKKPEPPRPPQHGSRLHGRKITRKPKAMDYPGSSSDDEYSEMKTRNCANKVLPHMSAKGVGRNGKSASGSGPAAFSECEQDTTALQDFGLSEGDKSPKGEAFIAWRFLVRYPEMYVGKTNKPNVTPYFEEKALFENQQWDFFYLFEPDERVEDPILLVPTRQLCALLRRINRQLKISLTIPGGGNEKKFYTRFGILDTPVPRYLGRTDDAASYKKLLRVVPQPEAEDDLTGLTQIQRDEFAEIVKKTRESWQGSGKGKGKSKKRAVQRYEDRKGWGRTTKRVQRYLGLREKATPFTNYRAFTGQEPEPPKDLTLDVEAPAPFEQDGHAVFVCFDIETYEKNPGLVTELGFAILDTQKLVGVPPGAGARDWFDLIQSRHIRIKEYSYMKNTEYVEGCPDSFMFGTSELIPLTEVLGVVEGIMSPKSESGGLRKVVVVGHDVKQDVQYLKSLDFDVHEMENLLEIVDNQKLHQHRSKFYNGQSLCAVLAGLKISYRFLHNAGNDAVYTLQSLLRLAVLKRQESLARAWEKQASSGTTRRGIEPDAEAGWSTGGEDTDGGHPTVQYLGIMNKHLDNIQVEDQETSAGNNDL</sequence>
<dbReference type="PANTHER" id="PTHR28083:SF1">
    <property type="entry name" value="GOOD FOR FULL DBP5 ACTIVITY PROTEIN 2"/>
    <property type="match status" value="1"/>
</dbReference>
<feature type="compositionally biased region" description="Basic residues" evidence="1">
    <location>
        <begin position="39"/>
        <end position="50"/>
    </location>
</feature>
<feature type="domain" description="Gfd2/YDR514C-like C-terminal" evidence="2">
    <location>
        <begin position="354"/>
        <end position="537"/>
    </location>
</feature>
<dbReference type="InterPro" id="IPR036397">
    <property type="entry name" value="RNaseH_sf"/>
</dbReference>
<reference evidence="3 4" key="1">
    <citation type="submission" date="2024-03" db="EMBL/GenBank/DDBJ databases">
        <title>A high-quality draft genome sequence of Diaporthe vaccinii, a causative agent of upright dieback and viscid rot disease in cranberry plants.</title>
        <authorList>
            <person name="Sarrasin M."/>
            <person name="Lang B.F."/>
            <person name="Burger G."/>
        </authorList>
    </citation>
    <scope>NUCLEOTIDE SEQUENCE [LARGE SCALE GENOMIC DNA]</scope>
    <source>
        <strain evidence="3 4">IS7</strain>
    </source>
</reference>
<feature type="region of interest" description="Disordered" evidence="1">
    <location>
        <begin position="1"/>
        <end position="66"/>
    </location>
</feature>
<feature type="region of interest" description="Disordered" evidence="1">
    <location>
        <begin position="81"/>
        <end position="103"/>
    </location>
</feature>
<dbReference type="InterPro" id="IPR048519">
    <property type="entry name" value="Gfd2/YDR514C-like_C"/>
</dbReference>
<evidence type="ECO:0000313" key="3">
    <source>
        <dbReference type="EMBL" id="KAL2277666.1"/>
    </source>
</evidence>
<keyword evidence="4" id="KW-1185">Reference proteome</keyword>
<name>A0ABR4E5G1_9PEZI</name>
<evidence type="ECO:0000256" key="1">
    <source>
        <dbReference type="SAM" id="MobiDB-lite"/>
    </source>
</evidence>
<evidence type="ECO:0000259" key="2">
    <source>
        <dbReference type="Pfam" id="PF21762"/>
    </source>
</evidence>
<dbReference type="EMBL" id="JBAWTH010000095">
    <property type="protein sequence ID" value="KAL2277666.1"/>
    <property type="molecule type" value="Genomic_DNA"/>
</dbReference>
<dbReference type="InterPro" id="IPR012337">
    <property type="entry name" value="RNaseH-like_sf"/>
</dbReference>